<organism evidence="1 2">
    <name type="scientific">Flavilitoribacter nigricans (strain ATCC 23147 / DSM 23189 / NBRC 102662 / NCIMB 1420 / SS-2)</name>
    <name type="common">Lewinella nigricans</name>
    <dbReference type="NCBI Taxonomy" id="1122177"/>
    <lineage>
        <taxon>Bacteria</taxon>
        <taxon>Pseudomonadati</taxon>
        <taxon>Bacteroidota</taxon>
        <taxon>Saprospiria</taxon>
        <taxon>Saprospirales</taxon>
        <taxon>Lewinellaceae</taxon>
        <taxon>Flavilitoribacter</taxon>
    </lineage>
</organism>
<dbReference type="RefSeq" id="WP_099151863.1">
    <property type="nucleotide sequence ID" value="NZ_PDUD01000024.1"/>
</dbReference>
<name>A0A2D0N8G3_FLAN2</name>
<reference evidence="1 2" key="1">
    <citation type="submission" date="2017-10" db="EMBL/GenBank/DDBJ databases">
        <title>The draft genome sequence of Lewinella nigricans NBRC 102662.</title>
        <authorList>
            <person name="Wang K."/>
        </authorList>
    </citation>
    <scope>NUCLEOTIDE SEQUENCE [LARGE SCALE GENOMIC DNA]</scope>
    <source>
        <strain evidence="1 2">NBRC 102662</strain>
    </source>
</reference>
<dbReference type="SUPFAM" id="SSF109604">
    <property type="entry name" value="HD-domain/PDEase-like"/>
    <property type="match status" value="1"/>
</dbReference>
<comment type="caution">
    <text evidence="1">The sequence shown here is derived from an EMBL/GenBank/DDBJ whole genome shotgun (WGS) entry which is preliminary data.</text>
</comment>
<dbReference type="InterPro" id="IPR052194">
    <property type="entry name" value="MESH1"/>
</dbReference>
<dbReference type="PANTHER" id="PTHR46246:SF1">
    <property type="entry name" value="GUANOSINE-3',5'-BIS(DIPHOSPHATE) 3'-PYROPHOSPHOHYDROLASE MESH1"/>
    <property type="match status" value="1"/>
</dbReference>
<evidence type="ECO:0000313" key="1">
    <source>
        <dbReference type="EMBL" id="PHN04804.1"/>
    </source>
</evidence>
<evidence type="ECO:0000313" key="2">
    <source>
        <dbReference type="Proteomes" id="UP000223913"/>
    </source>
</evidence>
<dbReference type="EMBL" id="PDUD01000024">
    <property type="protein sequence ID" value="PHN04804.1"/>
    <property type="molecule type" value="Genomic_DNA"/>
</dbReference>
<dbReference type="Pfam" id="PF13328">
    <property type="entry name" value="HD_4"/>
    <property type="match status" value="1"/>
</dbReference>
<proteinExistence type="predicted"/>
<dbReference type="Proteomes" id="UP000223913">
    <property type="component" value="Unassembled WGS sequence"/>
</dbReference>
<gene>
    <name evidence="1" type="ORF">CRP01_20040</name>
</gene>
<dbReference type="OrthoDB" id="9802385at2"/>
<dbReference type="AlphaFoldDB" id="A0A2D0N8G3"/>
<sequence length="188" mass="21056">MSWDIDLIRTAWSIAAKAHDGQKYGGSEPGEQIEYLKHIGGVTLEIMQAMVHHPEADAELALTCAILHDTVEDSEISLSYLFDQFGSSIASGVSALTKNPALQGKEASMLDSLRRIKEQPEEVWMVKMADRIINLSQPPYYWNTEKIKAYRAEAQLIHQHLHSASHYLGQRLQDKIDAYPPGGLPDEE</sequence>
<dbReference type="PANTHER" id="PTHR46246">
    <property type="entry name" value="GUANOSINE-3',5'-BIS(DIPHOSPHATE) 3'-PYROPHOSPHOHYDROLASE MESH1"/>
    <property type="match status" value="1"/>
</dbReference>
<keyword evidence="2" id="KW-1185">Reference proteome</keyword>
<keyword evidence="1" id="KW-0378">Hydrolase</keyword>
<dbReference type="GO" id="GO:0008893">
    <property type="term" value="F:guanosine-3',5'-bis(diphosphate) 3'-diphosphatase activity"/>
    <property type="evidence" value="ECO:0007669"/>
    <property type="project" value="TreeGrafter"/>
</dbReference>
<accession>A0A2D0N8G3</accession>
<dbReference type="Gene3D" id="1.10.3210.10">
    <property type="entry name" value="Hypothetical protein af1432"/>
    <property type="match status" value="1"/>
</dbReference>
<protein>
    <submittedName>
        <fullName evidence="1">Guanosine-3',5'-bis(Diphosphate) 3'-pyrophosphohydrolase</fullName>
    </submittedName>
</protein>